<reference evidence="1" key="1">
    <citation type="submission" date="2017-04" db="EMBL/GenBank/DDBJ databases">
        <title>Unveiling RNA virosphere associated with marine microorganisms.</title>
        <authorList>
            <person name="Urayama S."/>
            <person name="Takaki Y."/>
            <person name="Nishi S."/>
            <person name="Yoshida Y."/>
            <person name="Deguchi S."/>
            <person name="Takai K."/>
            <person name="Nunoura T."/>
        </authorList>
    </citation>
    <scope>NUCLEOTIDE SEQUENCE</scope>
</reference>
<dbReference type="AlphaFoldDB" id="A0A2V0R9Z1"/>
<name>A0A2V0R9Z1_9ZZZZ</name>
<protein>
    <submittedName>
        <fullName evidence="1">Uncharacterized protein</fullName>
    </submittedName>
</protein>
<organism evidence="1">
    <name type="scientific">viral metagenome</name>
    <dbReference type="NCBI Taxonomy" id="1070528"/>
    <lineage>
        <taxon>unclassified sequences</taxon>
        <taxon>metagenomes</taxon>
        <taxon>organismal metagenomes</taxon>
    </lineage>
</organism>
<dbReference type="EMBL" id="BDQA01000656">
    <property type="protein sequence ID" value="GBH22116.1"/>
    <property type="molecule type" value="Genomic_RNA"/>
</dbReference>
<accession>A0A2V0R9Z1</accession>
<proteinExistence type="predicted"/>
<comment type="caution">
    <text evidence="1">The sequence shown here is derived from an EMBL/GenBank/DDBJ whole genome shotgun (WGS) entry which is preliminary data.</text>
</comment>
<evidence type="ECO:0000313" key="1">
    <source>
        <dbReference type="EMBL" id="GBH22116.1"/>
    </source>
</evidence>
<sequence>MKKQILIIHAASASGKTTWIKRYDRAEIPFVGLHQDVTDDLPEDLTFPCYLAGKTYLLDGDSLVQAATRWPTYGEWFKASHPSSKWIAYANALSIMTMLDRFKIGNGFSICVVFNGNMSMFNQVEHDYGEHWREAMEFTHLLVEIPELLHRGYVEERINNDNDAARIADGGSVHGFPANWRDAHNNRVRSRRQFMSIWDPTGSLIAGAFDEALDMFIKAMFVNDNI</sequence>